<comment type="caution">
    <text evidence="1">The sequence shown here is derived from an EMBL/GenBank/DDBJ whole genome shotgun (WGS) entry which is preliminary data.</text>
</comment>
<dbReference type="Proteomes" id="UP000033385">
    <property type="component" value="Unassembled WGS sequence"/>
</dbReference>
<organism evidence="1 2">
    <name type="scientific">Anaplasma phagocytophilum str. ApNP</name>
    <dbReference type="NCBI Taxonomy" id="1359153"/>
    <lineage>
        <taxon>Bacteria</taxon>
        <taxon>Pseudomonadati</taxon>
        <taxon>Pseudomonadota</taxon>
        <taxon>Alphaproteobacteria</taxon>
        <taxon>Rickettsiales</taxon>
        <taxon>Anaplasmataceae</taxon>
        <taxon>Anaplasma</taxon>
        <taxon>phagocytophilum group</taxon>
    </lineage>
</organism>
<dbReference type="PATRIC" id="fig|1359153.3.peg.17"/>
<dbReference type="EMBL" id="LANW01000001">
    <property type="protein sequence ID" value="KJV67548.1"/>
    <property type="molecule type" value="Genomic_DNA"/>
</dbReference>
<evidence type="ECO:0000313" key="1">
    <source>
        <dbReference type="EMBL" id="KJV67548.1"/>
    </source>
</evidence>
<gene>
    <name evidence="1" type="ORF">APHNP_0016</name>
</gene>
<proteinExistence type="predicted"/>
<accession>A0A0F3NHM6</accession>
<dbReference type="AlphaFoldDB" id="A0A0F3NHM6"/>
<reference evidence="1 2" key="1">
    <citation type="submission" date="2015-01" db="EMBL/GenBank/DDBJ databases">
        <title>Genome Sequencing of Rickettsiales.</title>
        <authorList>
            <person name="Daugherty S.C."/>
            <person name="Su Q."/>
            <person name="Abolude K."/>
            <person name="Beier-Sexton M."/>
            <person name="Carlyon J.A."/>
            <person name="Carter R."/>
            <person name="Day N.P."/>
            <person name="Dumler S.J."/>
            <person name="Dyachenko V."/>
            <person name="Godinez A."/>
            <person name="Kurtti T.J."/>
            <person name="Lichay M."/>
            <person name="Mullins K.E."/>
            <person name="Ott S."/>
            <person name="Pappas-Brown V."/>
            <person name="Paris D.H."/>
            <person name="Patel P."/>
            <person name="Richards A.L."/>
            <person name="Sadzewicz L."/>
            <person name="Sears K."/>
            <person name="Seidman D."/>
            <person name="Sengamalay N."/>
            <person name="Stenos J."/>
            <person name="Tallon L.J."/>
            <person name="Vincent G."/>
            <person name="Fraser C.M."/>
            <person name="Munderloh U."/>
            <person name="Dunning-Hotopp J.C."/>
        </authorList>
    </citation>
    <scope>NUCLEOTIDE SEQUENCE [LARGE SCALE GENOMIC DNA]</scope>
    <source>
        <strain evidence="1 2">ApNP</strain>
    </source>
</reference>
<protein>
    <submittedName>
        <fullName evidence="1">Uncharacterized protein</fullName>
    </submittedName>
</protein>
<name>A0A0F3NHM6_ANAPH</name>
<evidence type="ECO:0000313" key="2">
    <source>
        <dbReference type="Proteomes" id="UP000033385"/>
    </source>
</evidence>
<sequence>MASLYIATIQGLYSSSIKHIIRSRSHKHYNKLLFNPERFIVTDIT</sequence>